<keyword evidence="4" id="KW-1185">Reference proteome</keyword>
<evidence type="ECO:0000313" key="3">
    <source>
        <dbReference type="EMBL" id="CAK7907089.1"/>
    </source>
</evidence>
<evidence type="ECO:0000256" key="1">
    <source>
        <dbReference type="SAM" id="Coils"/>
    </source>
</evidence>
<proteinExistence type="predicted"/>
<feature type="region of interest" description="Disordered" evidence="2">
    <location>
        <begin position="657"/>
        <end position="678"/>
    </location>
</feature>
<organism evidence="3 4">
    <name type="scientific">[Candida] anglica</name>
    <dbReference type="NCBI Taxonomy" id="148631"/>
    <lineage>
        <taxon>Eukaryota</taxon>
        <taxon>Fungi</taxon>
        <taxon>Dikarya</taxon>
        <taxon>Ascomycota</taxon>
        <taxon>Saccharomycotina</taxon>
        <taxon>Pichiomycetes</taxon>
        <taxon>Debaryomycetaceae</taxon>
        <taxon>Kurtzmaniella</taxon>
    </lineage>
</organism>
<sequence length="678" mass="75528">MDAPLSNFDESRLFESINLNGGIHPDGYIPESTILSNRPLPQIHRSVPGSVSNTSDEEDEDLDPMEFLSTEHQIAANLSPNIPIKNSTPDTNSGTGSTPSGSASTEVMFEGGRISDVPNVSVHNLFSNPSVMSSSNGVHRSFSTSPIDSQRKVNMIESEILGTSLSGSVVRHSFANIGSNIKHGNSQESPIEMVSNRGKFLDKELLNNTHIQRQMLESGDQRLGKVRNMIAQMFEQVADNHKMLHELYWNDLRNVSTSFENFKEWDIKRERVLKKIVSIKSSKHKYGSKLMELAGEAHKVDEEIDTLEQRIKTLKEKRSLLNAEIENTSSVLESRTSAYVQTFKNLEKEGNEAIQTILDSSGVSRSEQSNIIKKVPVDVTFSHQFHKSLPNKDFEKLSSIGSTLPTSQNKQNHPTVAHGDKLSSQNPYERGFSMGTESSHNAKIRLTTFVNSVLKPAFISSSVQYSKSVLDDNNNTIREKLELEPISQLLNHKMQALKGLIDHHTNLEKSYRQYNSIWRDVIDILNQMENSLFSHISTSVLSGPDSTALTIIESNLNKIVERFKLQAQSSKIENTNDAPIFEVLLNEIRAVTKATSIVRGDDNKSTLISDLRKLAGLANANKKNNNSSTRGNAPIPTGFMSSGIDARQNAMREVENKEQAAPFDENQIFSTSKKDKHL</sequence>
<feature type="compositionally biased region" description="Low complexity" evidence="2">
    <location>
        <begin position="86"/>
        <end position="103"/>
    </location>
</feature>
<protein>
    <submittedName>
        <fullName evidence="3">Uncharacterized protein</fullName>
    </submittedName>
</protein>
<name>A0ABP0ECR8_9ASCO</name>
<keyword evidence="1" id="KW-0175">Coiled coil</keyword>
<feature type="region of interest" description="Disordered" evidence="2">
    <location>
        <begin position="621"/>
        <end position="642"/>
    </location>
</feature>
<feature type="coiled-coil region" evidence="1">
    <location>
        <begin position="290"/>
        <end position="331"/>
    </location>
</feature>
<evidence type="ECO:0000313" key="4">
    <source>
        <dbReference type="Proteomes" id="UP001497600"/>
    </source>
</evidence>
<accession>A0ABP0ECR8</accession>
<feature type="region of interest" description="Disordered" evidence="2">
    <location>
        <begin position="80"/>
        <end position="103"/>
    </location>
</feature>
<feature type="compositionally biased region" description="Polar residues" evidence="2">
    <location>
        <begin position="399"/>
        <end position="414"/>
    </location>
</feature>
<feature type="region of interest" description="Disordered" evidence="2">
    <location>
        <begin position="40"/>
        <end position="61"/>
    </location>
</feature>
<gene>
    <name evidence="3" type="ORF">CAAN4_E03862</name>
</gene>
<feature type="region of interest" description="Disordered" evidence="2">
    <location>
        <begin position="399"/>
        <end position="437"/>
    </location>
</feature>
<reference evidence="3 4" key="1">
    <citation type="submission" date="2024-01" db="EMBL/GenBank/DDBJ databases">
        <authorList>
            <consortium name="Genoscope - CEA"/>
            <person name="William W."/>
        </authorList>
    </citation>
    <scope>NUCLEOTIDE SEQUENCE [LARGE SCALE GENOMIC DNA]</scope>
    <source>
        <strain evidence="3 4">29B2s-10</strain>
    </source>
</reference>
<dbReference type="EMBL" id="OZ004257">
    <property type="protein sequence ID" value="CAK7907089.1"/>
    <property type="molecule type" value="Genomic_DNA"/>
</dbReference>
<evidence type="ECO:0000256" key="2">
    <source>
        <dbReference type="SAM" id="MobiDB-lite"/>
    </source>
</evidence>
<dbReference type="Proteomes" id="UP001497600">
    <property type="component" value="Chromosome E"/>
</dbReference>